<comment type="caution">
    <text evidence="15">The sequence shown here is derived from an EMBL/GenBank/DDBJ whole genome shotgun (WGS) entry which is preliminary data.</text>
</comment>
<feature type="transmembrane region" description="Helical" evidence="13">
    <location>
        <begin position="145"/>
        <end position="164"/>
    </location>
</feature>
<feature type="transmembrane region" description="Helical" evidence="13">
    <location>
        <begin position="274"/>
        <end position="296"/>
    </location>
</feature>
<comment type="subcellular location">
    <subcellularLocation>
        <location evidence="2 13">Cell membrane</location>
        <topology evidence="2 13">Multi-pass membrane protein</topology>
    </subcellularLocation>
</comment>
<dbReference type="GO" id="GO:0046583">
    <property type="term" value="F:monoatomic cation efflux transmembrane transporter activity"/>
    <property type="evidence" value="ECO:0007669"/>
    <property type="project" value="TreeGrafter"/>
</dbReference>
<keyword evidence="10" id="KW-0921">Nickel transport</keyword>
<evidence type="ECO:0000256" key="9">
    <source>
        <dbReference type="ARBA" id="ARBA00023065"/>
    </source>
</evidence>
<evidence type="ECO:0000256" key="6">
    <source>
        <dbReference type="ARBA" id="ARBA00022596"/>
    </source>
</evidence>
<gene>
    <name evidence="15" type="ORF">A6A05_17280</name>
</gene>
<dbReference type="Pfam" id="PF03824">
    <property type="entry name" value="NicO"/>
    <property type="match status" value="2"/>
</dbReference>
<evidence type="ECO:0000256" key="5">
    <source>
        <dbReference type="ARBA" id="ARBA00022475"/>
    </source>
</evidence>
<evidence type="ECO:0000256" key="12">
    <source>
        <dbReference type="ARBA" id="ARBA00023285"/>
    </source>
</evidence>
<evidence type="ECO:0000256" key="3">
    <source>
        <dbReference type="ARBA" id="ARBA00022426"/>
    </source>
</evidence>
<dbReference type="GO" id="GO:0032025">
    <property type="term" value="P:response to cobalt ion"/>
    <property type="evidence" value="ECO:0007669"/>
    <property type="project" value="TreeGrafter"/>
</dbReference>
<evidence type="ECO:0000256" key="10">
    <source>
        <dbReference type="ARBA" id="ARBA00023112"/>
    </source>
</evidence>
<dbReference type="GO" id="GO:0015099">
    <property type="term" value="F:nickel cation transmembrane transporter activity"/>
    <property type="evidence" value="ECO:0007669"/>
    <property type="project" value="UniProtKB-UniRule"/>
</dbReference>
<dbReference type="GO" id="GO:0005886">
    <property type="term" value="C:plasma membrane"/>
    <property type="evidence" value="ECO:0007669"/>
    <property type="project" value="UniProtKB-SubCell"/>
</dbReference>
<accession>A0A178M808</accession>
<protein>
    <recommendedName>
        <fullName evidence="13">Nickel/cobalt efflux system</fullName>
    </recommendedName>
</protein>
<keyword evidence="5" id="KW-1003">Cell membrane</keyword>
<keyword evidence="11 13" id="KW-0472">Membrane</keyword>
<name>A0A178M808_9PROT</name>
<feature type="transmembrane region" description="Helical" evidence="13">
    <location>
        <begin position="105"/>
        <end position="133"/>
    </location>
</feature>
<comment type="similarity">
    <text evidence="13">Belongs to the NiCoT transporter (TC 2.A.52) family.</text>
</comment>
<keyword evidence="14" id="KW-0732">Signal</keyword>
<dbReference type="AlphaFoldDB" id="A0A178M808"/>
<feature type="signal peptide" evidence="14">
    <location>
        <begin position="1"/>
        <end position="17"/>
    </location>
</feature>
<keyword evidence="9" id="KW-0406">Ion transport</keyword>
<evidence type="ECO:0000313" key="16">
    <source>
        <dbReference type="Proteomes" id="UP000078543"/>
    </source>
</evidence>
<dbReference type="InterPro" id="IPR011541">
    <property type="entry name" value="Ni/Co_transpt_high_affinity"/>
</dbReference>
<dbReference type="GO" id="GO:0010045">
    <property type="term" value="P:response to nickel cation"/>
    <property type="evidence" value="ECO:0007669"/>
    <property type="project" value="TreeGrafter"/>
</dbReference>
<reference evidence="15 16" key="1">
    <citation type="submission" date="2016-04" db="EMBL/GenBank/DDBJ databases">
        <title>Draft genome sequence of freshwater magnetotactic bacteria Magnetospirillum marisnigri SP-1 and Magnetospirillum moscoviense BB-1.</title>
        <authorList>
            <person name="Koziaeva V."/>
            <person name="Dziuba M.V."/>
            <person name="Ivanov T.M."/>
            <person name="Kuznetsov B."/>
            <person name="Grouzdev D.S."/>
        </authorList>
    </citation>
    <scope>NUCLEOTIDE SEQUENCE [LARGE SCALE GENOMIC DNA]</scope>
    <source>
        <strain evidence="15 16">BB-1</strain>
    </source>
</reference>
<keyword evidence="4 13" id="KW-0813">Transport</keyword>
<dbReference type="GO" id="GO:0006824">
    <property type="term" value="P:cobalt ion transport"/>
    <property type="evidence" value="ECO:0007669"/>
    <property type="project" value="UniProtKB-KW"/>
</dbReference>
<evidence type="ECO:0000256" key="11">
    <source>
        <dbReference type="ARBA" id="ARBA00023136"/>
    </source>
</evidence>
<feature type="transmembrane region" description="Helical" evidence="13">
    <location>
        <begin position="225"/>
        <end position="254"/>
    </location>
</feature>
<dbReference type="STRING" id="1437059.A6A05_17280"/>
<comment type="function">
    <text evidence="1">Efflux system for nickel and cobalt.</text>
</comment>
<sequence length="303" mass="31652">MRALSLVLCLLPNWAWAALSPPPTGSGFDLPEPLRSIAQWAFAFQRTLNAEMRQHLAAMKETGAIEPALALMLAAFLYGIFHAIGPGHGKVVIGAWFASRRARIAYGLAACALSALVQAGSAIAAVLLLAGALSLAPRDVMAHAAWLEVASYGLITAIGLFMLVQALRGKHGCGHDHDHHEHGPQCAHHHHHQQDRGLWAMAAAVGFRPCSGAILVLLFTLAGGLLWVGILATLAMAVGVALTVSGIGLSALGLNRLLERLFGASAKSDTWRRVLGLAGALAITLLGISLLAGVWVNGPALTG</sequence>
<dbReference type="Proteomes" id="UP000078543">
    <property type="component" value="Unassembled WGS sequence"/>
</dbReference>
<evidence type="ECO:0000256" key="4">
    <source>
        <dbReference type="ARBA" id="ARBA00022448"/>
    </source>
</evidence>
<evidence type="ECO:0000256" key="1">
    <source>
        <dbReference type="ARBA" id="ARBA00002510"/>
    </source>
</evidence>
<keyword evidence="7 13" id="KW-0812">Transmembrane</keyword>
<dbReference type="EMBL" id="LWQU01000192">
    <property type="protein sequence ID" value="OAN44900.1"/>
    <property type="molecule type" value="Genomic_DNA"/>
</dbReference>
<evidence type="ECO:0000256" key="8">
    <source>
        <dbReference type="ARBA" id="ARBA00022989"/>
    </source>
</evidence>
<feature type="transmembrane region" description="Helical" evidence="13">
    <location>
        <begin position="64"/>
        <end position="84"/>
    </location>
</feature>
<keyword evidence="8 13" id="KW-1133">Transmembrane helix</keyword>
<proteinExistence type="inferred from homology"/>
<evidence type="ECO:0000256" key="7">
    <source>
        <dbReference type="ARBA" id="ARBA00022692"/>
    </source>
</evidence>
<keyword evidence="16" id="KW-1185">Reference proteome</keyword>
<evidence type="ECO:0000313" key="15">
    <source>
        <dbReference type="EMBL" id="OAN44900.1"/>
    </source>
</evidence>
<dbReference type="PANTHER" id="PTHR40659">
    <property type="entry name" value="NICKEL/COBALT EFFLUX SYSTEM RCNA"/>
    <property type="match status" value="1"/>
</dbReference>
<dbReference type="InterPro" id="IPR051224">
    <property type="entry name" value="NiCoT_RcnA"/>
</dbReference>
<keyword evidence="6" id="KW-0533">Nickel</keyword>
<keyword evidence="12" id="KW-0170">Cobalt</keyword>
<organism evidence="15 16">
    <name type="scientific">Magnetospirillum moscoviense</name>
    <dbReference type="NCBI Taxonomy" id="1437059"/>
    <lineage>
        <taxon>Bacteria</taxon>
        <taxon>Pseudomonadati</taxon>
        <taxon>Pseudomonadota</taxon>
        <taxon>Alphaproteobacteria</taxon>
        <taxon>Rhodospirillales</taxon>
        <taxon>Rhodospirillaceae</taxon>
        <taxon>Magnetospirillum</taxon>
    </lineage>
</organism>
<evidence type="ECO:0000256" key="13">
    <source>
        <dbReference type="RuleBase" id="RU362101"/>
    </source>
</evidence>
<keyword evidence="3" id="KW-0171">Cobalt transport</keyword>
<dbReference type="OrthoDB" id="9812956at2"/>
<dbReference type="RefSeq" id="WP_068504371.1">
    <property type="nucleotide sequence ID" value="NZ_LWQU01000192.1"/>
</dbReference>
<dbReference type="PANTHER" id="PTHR40659:SF1">
    <property type="entry name" value="NICKEL_COBALT EFFLUX SYSTEM RCNA"/>
    <property type="match status" value="1"/>
</dbReference>
<feature type="chain" id="PRO_5008091769" description="Nickel/cobalt efflux system" evidence="14">
    <location>
        <begin position="18"/>
        <end position="303"/>
    </location>
</feature>
<feature type="transmembrane region" description="Helical" evidence="13">
    <location>
        <begin position="198"/>
        <end position="219"/>
    </location>
</feature>
<evidence type="ECO:0000256" key="2">
    <source>
        <dbReference type="ARBA" id="ARBA00004651"/>
    </source>
</evidence>
<evidence type="ECO:0000256" key="14">
    <source>
        <dbReference type="SAM" id="SignalP"/>
    </source>
</evidence>